<keyword evidence="17" id="KW-0693">Viral RNA replication</keyword>
<keyword evidence="11" id="KW-0547">Nucleotide-binding</keyword>
<evidence type="ECO:0000256" key="14">
    <source>
        <dbReference type="ARBA" id="ARBA00022807"/>
    </source>
</evidence>
<dbReference type="InterPro" id="IPR014872">
    <property type="entry name" value="Dicistrovirus_capsid-polyPr_C"/>
</dbReference>
<keyword evidence="9" id="KW-0808">Transferase</keyword>
<keyword evidence="18" id="KW-1035">Host cytoplasm</keyword>
<evidence type="ECO:0000256" key="9">
    <source>
        <dbReference type="ARBA" id="ARBA00022679"/>
    </source>
</evidence>
<dbReference type="GO" id="GO:0003724">
    <property type="term" value="F:RNA helicase activity"/>
    <property type="evidence" value="ECO:0007669"/>
    <property type="project" value="InterPro"/>
</dbReference>
<keyword evidence="8" id="KW-0645">Protease</keyword>
<dbReference type="InterPro" id="IPR044067">
    <property type="entry name" value="PCV_3C_PRO"/>
</dbReference>
<reference evidence="23" key="1">
    <citation type="journal article" date="2020" name="Viruses">
        <title>Depicting the RNA Virome of Hematophagous Arthropods from Belgrade, Serbia.</title>
        <authorList>
            <person name="Stanojevic M."/>
            <person name="Li K."/>
            <person name="Stamenkovic G."/>
            <person name="Ilic B."/>
            <person name="Paunovic M."/>
            <person name="Pesic B."/>
            <person name="Maslovara I.D."/>
            <person name="Siljic M."/>
            <person name="Cirkovic V."/>
            <person name="Zhang Y."/>
        </authorList>
    </citation>
    <scope>NUCLEOTIDE SEQUENCE</scope>
    <source>
        <strain evidence="23">71282</strain>
    </source>
</reference>
<dbReference type="InterPro" id="IPR043504">
    <property type="entry name" value="Peptidase_S1_PA_chymotrypsin"/>
</dbReference>
<feature type="domain" description="SF3 helicase" evidence="21">
    <location>
        <begin position="564"/>
        <end position="739"/>
    </location>
</feature>
<evidence type="ECO:0000256" key="1">
    <source>
        <dbReference type="ARBA" id="ARBA00004192"/>
    </source>
</evidence>
<dbReference type="GO" id="GO:0006508">
    <property type="term" value="P:proteolysis"/>
    <property type="evidence" value="ECO:0007669"/>
    <property type="project" value="UniProtKB-KW"/>
</dbReference>
<dbReference type="InterPro" id="IPR000605">
    <property type="entry name" value="Helicase_SF3_ssDNA/RNA_vir"/>
</dbReference>
<evidence type="ECO:0000256" key="6">
    <source>
        <dbReference type="ARBA" id="ARBA00022553"/>
    </source>
</evidence>
<dbReference type="Pfam" id="PF00680">
    <property type="entry name" value="RdRP_1"/>
    <property type="match status" value="1"/>
</dbReference>
<keyword evidence="5" id="KW-0191">Covalent protein-RNA linkage</keyword>
<evidence type="ECO:0000259" key="22">
    <source>
        <dbReference type="PROSITE" id="PS51874"/>
    </source>
</evidence>
<evidence type="ECO:0000256" key="18">
    <source>
        <dbReference type="ARBA" id="ARBA00023200"/>
    </source>
</evidence>
<dbReference type="GO" id="GO:0004197">
    <property type="term" value="F:cysteine-type endopeptidase activity"/>
    <property type="evidence" value="ECO:0007669"/>
    <property type="project" value="InterPro"/>
</dbReference>
<dbReference type="EMBL" id="MT822187">
    <property type="protein sequence ID" value="QNS17456.1"/>
    <property type="molecule type" value="Genomic_RNA"/>
</dbReference>
<dbReference type="Pfam" id="PF08762">
    <property type="entry name" value="CRPV_capsid"/>
    <property type="match status" value="1"/>
</dbReference>
<dbReference type="InterPro" id="IPR029053">
    <property type="entry name" value="Viral_coat"/>
</dbReference>
<dbReference type="GO" id="GO:0006351">
    <property type="term" value="P:DNA-templated transcription"/>
    <property type="evidence" value="ECO:0007669"/>
    <property type="project" value="InterPro"/>
</dbReference>
<dbReference type="PROSITE" id="PS51218">
    <property type="entry name" value="SF3_HELICASE_2"/>
    <property type="match status" value="1"/>
</dbReference>
<dbReference type="InterPro" id="IPR001205">
    <property type="entry name" value="RNA-dir_pol_C"/>
</dbReference>
<dbReference type="InterPro" id="IPR014759">
    <property type="entry name" value="Helicase_SF3_ssRNA_vir"/>
</dbReference>
<dbReference type="SUPFAM" id="SSF52540">
    <property type="entry name" value="P-loop containing nucleoside triphosphate hydrolases"/>
    <property type="match status" value="1"/>
</dbReference>
<dbReference type="Pfam" id="PF00910">
    <property type="entry name" value="RNA_helicase"/>
    <property type="match status" value="1"/>
</dbReference>
<dbReference type="InterPro" id="IPR043128">
    <property type="entry name" value="Rev_trsase/Diguanyl_cyclase"/>
</dbReference>
<evidence type="ECO:0000256" key="2">
    <source>
        <dbReference type="ARBA" id="ARBA00004328"/>
    </source>
</evidence>
<dbReference type="Gene3D" id="2.60.120.20">
    <property type="match status" value="3"/>
</dbReference>
<evidence type="ECO:0000256" key="5">
    <source>
        <dbReference type="ARBA" id="ARBA00022520"/>
    </source>
</evidence>
<comment type="subcellular location">
    <subcellularLocation>
        <location evidence="1">Host cytoplasm</location>
    </subcellularLocation>
    <subcellularLocation>
        <location evidence="2">Virion</location>
    </subcellularLocation>
</comment>
<protein>
    <recommendedName>
        <fullName evidence="3">Genome polyprotein</fullName>
    </recommendedName>
</protein>
<dbReference type="InterPro" id="IPR004004">
    <property type="entry name" value="Helic/Pol/Pept_Calicivir-typ"/>
</dbReference>
<evidence type="ECO:0000256" key="12">
    <source>
        <dbReference type="ARBA" id="ARBA00022801"/>
    </source>
</evidence>
<dbReference type="PRINTS" id="PR00918">
    <property type="entry name" value="CALICVIRUSNS"/>
</dbReference>
<feature type="domain" description="RdRp catalytic" evidence="20">
    <location>
        <begin position="1562"/>
        <end position="1694"/>
    </location>
</feature>
<keyword evidence="10" id="KW-0548">Nucleotidyltransferase</keyword>
<feature type="domain" description="Peptidase C3" evidence="22">
    <location>
        <begin position="1052"/>
        <end position="1285"/>
    </location>
</feature>
<evidence type="ECO:0000256" key="17">
    <source>
        <dbReference type="ARBA" id="ARBA00022953"/>
    </source>
</evidence>
<dbReference type="GO" id="GO:0003723">
    <property type="term" value="F:RNA binding"/>
    <property type="evidence" value="ECO:0007669"/>
    <property type="project" value="InterPro"/>
</dbReference>
<dbReference type="SUPFAM" id="SSF50494">
    <property type="entry name" value="Trypsin-like serine proteases"/>
    <property type="match status" value="1"/>
</dbReference>
<evidence type="ECO:0000256" key="3">
    <source>
        <dbReference type="ARBA" id="ARBA00020107"/>
    </source>
</evidence>
<keyword evidence="13" id="KW-0347">Helicase</keyword>
<keyword evidence="6" id="KW-0597">Phosphoprotein</keyword>
<evidence type="ECO:0000256" key="15">
    <source>
        <dbReference type="ARBA" id="ARBA00022840"/>
    </source>
</evidence>
<keyword evidence="15" id="KW-0067">ATP-binding</keyword>
<organism evidence="23">
    <name type="scientific">Serbia picorna-like virus 1</name>
    <dbReference type="NCBI Taxonomy" id="2771461"/>
    <lineage>
        <taxon>Viruses</taxon>
        <taxon>Riboviria</taxon>
        <taxon>Orthornavirae</taxon>
        <taxon>Pisuviricota</taxon>
        <taxon>Pisoniviricetes</taxon>
        <taxon>Picornavirales</taxon>
    </lineage>
</organism>
<dbReference type="GO" id="GO:0039694">
    <property type="term" value="P:viral RNA genome replication"/>
    <property type="evidence" value="ECO:0007669"/>
    <property type="project" value="InterPro"/>
</dbReference>
<evidence type="ECO:0000256" key="11">
    <source>
        <dbReference type="ARBA" id="ARBA00022741"/>
    </source>
</evidence>
<evidence type="ECO:0000256" key="8">
    <source>
        <dbReference type="ARBA" id="ARBA00022670"/>
    </source>
</evidence>
<dbReference type="Gene3D" id="2.40.10.10">
    <property type="entry name" value="Trypsin-like serine proteases"/>
    <property type="match status" value="1"/>
</dbReference>
<sequence>MQKSLYGKFGQEQEIRQNKRTGSNARVDVCPSSGLKDGKVTPSTFMRTHHKDLFEQRTNYSFKKELPSLSKNANLLFKWDVKQTYKKNLDLGFVHLKGDDLNHFFRDVGCSRGKDRFGFDLAKDSFAVRKYGPEARLLLDPYYTSKERFQNQIVWKSKLPIQGHRNLNDTNHFNRCDLFLTSKIMCSYPSRRQERKYRNFYINACHIMEKIPKNWYENLSMEWLEKKKFINIRRPQELKKSLLMSGELFSPARCMKTDVKRFSKFTPEQVEDKIFSACFQKITDQMNVPTQSCEDIYFDLLQDWKQIENLPLENLVQVGDQINFNVNVGLQPETQNWANQITSRFANGVTNIIETTQNMVTSAFTSVETLIKGLTAFIVGSILVGLAIKYGCIMIAKLFDFILSLIFGFKTKEYTACRDQVDVGEGAFLGPLILLTSVFGVSSHFLKMKQLTEALRVISYLPRAESGVDTLLDWIKQTFDACKRIYYRYVCGVEVPLNGINHPVNEWLDSFQDLYNLWTRGSFVFDLATYSLVYSMWKNGNGLLRSPLFRQDIGVIKSAMSNLEKLLHEFRQRRIVAGTMRNPPVTILLYGGTGVGKSTCTMGLAASILNKIMPDVDVRKHWGNLVYARAAEQEYWDGYTCQPVCVFDDYSQAVDTAAAPNLEHFEIIRAANAFPYPLHMADLSDKGATNFESKIIICSSNLAIPKSESLNYPDALYRRFDLCIEVSKNDKFVGKPNPSSFVDDFYKFQLYKINPQNRSMEHGPIISWDGIVEHARKIYEDRSGFVKSVDKFIIEKCKQKKHEEVLIADFGDEVFGNHEEREHFLNAIKRDPQHPIQVVDQVLIPVPAFLKRRPISTIEFRNPFYTEKGFMEESRVDVIKRRLKFWWTKQPTINDIFENIEKIILDKTRLEYRQNIMQDLYKRCKILSHLPTIVKFISVFVAAPLIFYGCKKILSNKKEYTEVVIGESYSTINGKLVKTEAYGQTTSKIAKTESYSDTQKHVAKVESYGDIQNKPARTESVTLNVGFPDYRNLVANEAARQMKERINQVCEQACIDQNAAEICTKILTRNLYKLSVNGHSFGHCLFLKGRVGLMPAHYLYWIDSQLEKEKDLVLNFRSVFNKRLFTVNLKSFRDRCIRFYTPERAGLESRDLCHFSLLKDCPLTHPDITSLFCTSVDLQFLKSSYCCLPTLSCPEGSEAFAKVKCTTTGQTVTRQETIETHTPGLDNSRIIRNCWAYKLDSEVGDCGAPLVLRNPQLQPGKIVGIHVAGQSHGFGYSTPVYRKDIEEILSKYSSLDKVVDQICSASLPQGHILNKASFRYIDKLNCKIPTASKSVIRPSPIYGELQTPLTKPCLLRAKDGFDPIAYRLELFGSEGIAVDQEMVDNSIAAVLHHLKTAVLKQGEISEKKVYTFEEAIQGIDGEDYLSSIKRKSSPGFPFCTSNLTNTKVKFFGQGPDWNLEGKNSKLLKERCQDIINSAISGERQIHPFIDTLKDERKPIAKAHKTRLFSACSLDYLICCKMYMMGLVSCMTKVRNFTGIAIGTNVYSNDWERLAKLLEGKSEHMVAGDFAGFDSTQIFQLLRAACDVIIGLFKEIFTDYTEEDVLVLHVLLESLCSSVHIYEGNVYQALKNLPSGHYLTAFINSIFVFILFCCAWQLSFGISLTSAFKFFEECGIIAYGDDHVVSIPRKYLFKFNQFTLIDLFSKLNMKYTLEDKDAIVELPSRKLTEITFLKRKFLFDLRVHRYIAPLAMETILESPMWIKNSVDATEQTVVELENSLRELSLYPEEIWNMYIERFKKCFKILERTSAYLHRAIAFENVQQVWERSVFDQANCPVINERIVATQMTSGRFYDYLPGSLEAAPQYPGKQDSLEKFKWTLKLNNSLANTNNTQNAQSEQKLTSMADPVSTLASEVNESAEIRQEITAFADDKAIINQEIPMESNMPPRLRNDFHDDRNHSVISFLKRPRIVQTVMWQSQSANQTLVSFNVPTGILSEMHRNKLDGFTSFRADAIIRVQVNAQPFQAGRLIAQIIPIPTLMGQDRVDECVRALDRKVVMHNVQLDISKQSEVTIRIPYVSPFFAFDLISGKYEWARFVLSVYSPLNQVSQVALQVNVWAYFENIELGYPTLSPLYTPITDQIKLNSLQDITKSVEGHGFITQAAGVLDQVVQSGADLVNGFVPSLGPVVKPIAKITDAAFDIYKFAADQLSFIPGLSKPEPAFHGKTVLVRPTQNFGNADGVDHGYKLAMHNINRLDFIRNWAGSDMDELSFDYLKRMPNYISAFNYTNNTSFGTVLWRTNVSPTYRSANVGVQVGRQGDNGTVTIPTPTHLQYICGPFQQWRGSLIYTFKFVKTDYHSGRVEICFVPFSGASESIAQTTRYDYVYKIVVDLREQTEVSFAVDYTSVTPYKFVNHSVDPISFSGTWEQTKAWSTGQIIVRAITPLQLGSNIVSSSIQCLVEVKAGDDFEVTVPVKQSFLPIKNARTTLPTQAFDQIYATAGSRDLRSEYVENKVKIPSITGIETNIPSITAEKALACVGESFGNFRTYLKRFAWFSAKSGRYYAAYNDFNPPTLNTGVENDGTNEYAWLATRSDDVQDLGFDPVCYIANMYAFFRGGVRYKMWTNNNSGYLTKASLVGTYPRVQNVPQVMSANAYELNEKKIYEFSMPFNSPTALAPVNYVEDAQTEDTVSSPTVMMITNVNPGDTTNYDIFIARAAGDDFDLGYFIGPPLAFNLDAIPIRTDGSDIDDFGTSLNGRGLRLRFIGFDPTNNLIDELESLNT</sequence>
<dbReference type="PROSITE" id="PS51874">
    <property type="entry name" value="PCV_3C_PRO"/>
    <property type="match status" value="1"/>
</dbReference>
<dbReference type="CDD" id="cd23194">
    <property type="entry name" value="Dicistroviridae_RdRp"/>
    <property type="match status" value="1"/>
</dbReference>
<evidence type="ECO:0000256" key="7">
    <source>
        <dbReference type="ARBA" id="ARBA00022561"/>
    </source>
</evidence>
<dbReference type="Gene3D" id="3.30.70.270">
    <property type="match status" value="1"/>
</dbReference>
<evidence type="ECO:0000259" key="20">
    <source>
        <dbReference type="PROSITE" id="PS50507"/>
    </source>
</evidence>
<name>A0A7H1C901_9VIRU</name>
<feature type="region of interest" description="Disordered" evidence="19">
    <location>
        <begin position="1"/>
        <end position="28"/>
    </location>
</feature>
<evidence type="ECO:0000256" key="4">
    <source>
        <dbReference type="ARBA" id="ARBA00022484"/>
    </source>
</evidence>
<dbReference type="GO" id="GO:0019028">
    <property type="term" value="C:viral capsid"/>
    <property type="evidence" value="ECO:0007669"/>
    <property type="project" value="UniProtKB-KW"/>
</dbReference>
<proteinExistence type="predicted"/>
<keyword evidence="4 23" id="KW-0696">RNA-directed RNA polymerase</keyword>
<keyword evidence="12" id="KW-0378">Hydrolase</keyword>
<evidence type="ECO:0000256" key="13">
    <source>
        <dbReference type="ARBA" id="ARBA00022806"/>
    </source>
</evidence>
<accession>A0A7H1C901</accession>
<keyword evidence="16" id="KW-0946">Virion</keyword>
<keyword evidence="7" id="KW-0167">Capsid protein</keyword>
<evidence type="ECO:0000256" key="16">
    <source>
        <dbReference type="ARBA" id="ARBA00022844"/>
    </source>
</evidence>
<dbReference type="GO" id="GO:0030430">
    <property type="term" value="C:host cell cytoplasm"/>
    <property type="evidence" value="ECO:0007669"/>
    <property type="project" value="UniProtKB-SubCell"/>
</dbReference>
<evidence type="ECO:0000313" key="23">
    <source>
        <dbReference type="EMBL" id="QNS17456.1"/>
    </source>
</evidence>
<keyword evidence="14" id="KW-0788">Thiol protease</keyword>
<dbReference type="CDD" id="cd00205">
    <property type="entry name" value="rhv_like"/>
    <property type="match status" value="2"/>
</dbReference>
<dbReference type="InterPro" id="IPR027417">
    <property type="entry name" value="P-loop_NTPase"/>
</dbReference>
<dbReference type="InterPro" id="IPR009003">
    <property type="entry name" value="Peptidase_S1_PA"/>
</dbReference>
<evidence type="ECO:0000256" key="10">
    <source>
        <dbReference type="ARBA" id="ARBA00022695"/>
    </source>
</evidence>
<dbReference type="SUPFAM" id="SSF88633">
    <property type="entry name" value="Positive stranded ssRNA viruses"/>
    <property type="match status" value="3"/>
</dbReference>
<dbReference type="InterPro" id="IPR043502">
    <property type="entry name" value="DNA/RNA_pol_sf"/>
</dbReference>
<dbReference type="SUPFAM" id="SSF56672">
    <property type="entry name" value="DNA/RNA polymerases"/>
    <property type="match status" value="1"/>
</dbReference>
<dbReference type="GO" id="GO:0003968">
    <property type="term" value="F:RNA-directed RNA polymerase activity"/>
    <property type="evidence" value="ECO:0007669"/>
    <property type="project" value="UniProtKB-KW"/>
</dbReference>
<evidence type="ECO:0000259" key="21">
    <source>
        <dbReference type="PROSITE" id="PS51218"/>
    </source>
</evidence>
<dbReference type="InterPro" id="IPR007094">
    <property type="entry name" value="RNA-dir_pol_PSvirus"/>
</dbReference>
<dbReference type="GO" id="GO:0005524">
    <property type="term" value="F:ATP binding"/>
    <property type="evidence" value="ECO:0007669"/>
    <property type="project" value="UniProtKB-KW"/>
</dbReference>
<evidence type="ECO:0000256" key="19">
    <source>
        <dbReference type="SAM" id="MobiDB-lite"/>
    </source>
</evidence>
<dbReference type="PROSITE" id="PS50507">
    <property type="entry name" value="RDRP_SSRNA_POS"/>
    <property type="match status" value="1"/>
</dbReference>
<dbReference type="InterPro" id="IPR033703">
    <property type="entry name" value="Rhv-like"/>
</dbReference>